<name>A0ABS0Y4N4_9HYPH</name>
<gene>
    <name evidence="1" type="ORF">JAO75_17845</name>
</gene>
<keyword evidence="2" id="KW-1185">Reference proteome</keyword>
<evidence type="ECO:0000313" key="2">
    <source>
        <dbReference type="Proteomes" id="UP000620670"/>
    </source>
</evidence>
<protein>
    <submittedName>
        <fullName evidence="1">Uncharacterized protein</fullName>
    </submittedName>
</protein>
<dbReference type="RefSeq" id="WP_199050493.1">
    <property type="nucleotide sequence ID" value="NZ_JAELXT010000022.1"/>
</dbReference>
<dbReference type="EMBL" id="JAELXT010000022">
    <property type="protein sequence ID" value="MBJ6127269.1"/>
    <property type="molecule type" value="Genomic_DNA"/>
</dbReference>
<evidence type="ECO:0000313" key="1">
    <source>
        <dbReference type="EMBL" id="MBJ6127269.1"/>
    </source>
</evidence>
<accession>A0ABS0Y4N4</accession>
<comment type="caution">
    <text evidence="1">The sequence shown here is derived from an EMBL/GenBank/DDBJ whole genome shotgun (WGS) entry which is preliminary data.</text>
</comment>
<proteinExistence type="predicted"/>
<reference evidence="2" key="1">
    <citation type="submission" date="2020-12" db="EMBL/GenBank/DDBJ databases">
        <title>Hymenobacter sp.</title>
        <authorList>
            <person name="Kim M.K."/>
        </authorList>
    </citation>
    <scope>NUCLEOTIDE SEQUENCE [LARGE SCALE GENOMIC DNA]</scope>
    <source>
        <strain evidence="2">BT325</strain>
    </source>
</reference>
<sequence>MRRTSGFLLATGAFLPVLDPGHLRAQQEREAPIAMMIDVRGYCRAFEAGGVDRSCVHGALYLGYRNGRAAIMVNGEAAGAPWAQVSFSGRADRQAGLGRYPIVLDRVLIGTEASSQTVPATGRCDLTMAPGRVVETLSCEAKAATGHLYRLEVDPVRNPVAIRRF</sequence>
<dbReference type="Proteomes" id="UP000620670">
    <property type="component" value="Unassembled WGS sequence"/>
</dbReference>
<organism evidence="1 2">
    <name type="scientific">Microvirga splendida</name>
    <dbReference type="NCBI Taxonomy" id="2795727"/>
    <lineage>
        <taxon>Bacteria</taxon>
        <taxon>Pseudomonadati</taxon>
        <taxon>Pseudomonadota</taxon>
        <taxon>Alphaproteobacteria</taxon>
        <taxon>Hyphomicrobiales</taxon>
        <taxon>Methylobacteriaceae</taxon>
        <taxon>Microvirga</taxon>
    </lineage>
</organism>